<evidence type="ECO:0000313" key="5">
    <source>
        <dbReference type="Proteomes" id="UP001232493"/>
    </source>
</evidence>
<dbReference type="Gene3D" id="6.10.340.10">
    <property type="match status" value="1"/>
</dbReference>
<evidence type="ECO:0000259" key="3">
    <source>
        <dbReference type="PROSITE" id="PS50887"/>
    </source>
</evidence>
<dbReference type="Pfam" id="PF00990">
    <property type="entry name" value="GGDEF"/>
    <property type="match status" value="1"/>
</dbReference>
<dbReference type="SUPFAM" id="SSF55073">
    <property type="entry name" value="Nucleotide cyclase"/>
    <property type="match status" value="1"/>
</dbReference>
<dbReference type="NCBIfam" id="TIGR00254">
    <property type="entry name" value="GGDEF"/>
    <property type="match status" value="1"/>
</dbReference>
<keyword evidence="2" id="KW-0472">Membrane</keyword>
<sequence length="468" mass="55735">MNTIFKSHLENLFSNIQKTMDDLNSSNDIVFIFDKNSLIKDFAEKALKMEFENILTKNKYIKEILIINENQQIILKSGNNLYIPSINKKFLYYFKNNCYLILKSRIDFKAEKNLIFILNLNDIFYDFLSNLKFENAYKLLISQDKNFYLLQNHSTKIISSNYQNKCCFKSITFSINNNINLSILEDKHIVFKNIYKSLIFFILILLFIPLFTWPIARYISSKISNPLIYITKIIGNFNFKKFQPVKIKKDFDDEIKLLATKFNFMGSELTKYINNMEKLVAERTKKIEEQKKELEQLNKRLKNISITDALTSLYNRRFFNESFISDYKFAYREKLYINFAIIDIDHFKKINDNYGHLAGDYCLKEFGKILKKHFHRDNDKIFRYGGEEFVIYYLSKSSTPFKTMLESIRKDIEKNEFKFEDKFIKFTISIGAISKIPETNDYKNFLEIADNNLYQAKNLGRNKIIISY</sequence>
<dbReference type="PANTHER" id="PTHR45138">
    <property type="entry name" value="REGULATORY COMPONENTS OF SENSORY TRANSDUCTION SYSTEM"/>
    <property type="match status" value="1"/>
</dbReference>
<evidence type="ECO:0000256" key="2">
    <source>
        <dbReference type="SAM" id="Phobius"/>
    </source>
</evidence>
<keyword evidence="2" id="KW-1133">Transmembrane helix</keyword>
<feature type="transmembrane region" description="Helical" evidence="2">
    <location>
        <begin position="197"/>
        <end position="216"/>
    </location>
</feature>
<dbReference type="PROSITE" id="PS50887">
    <property type="entry name" value="GGDEF"/>
    <property type="match status" value="1"/>
</dbReference>
<keyword evidence="1" id="KW-0175">Coiled coil</keyword>
<organism evidence="4 5">
    <name type="scientific">Marinitoga aeolica</name>
    <dbReference type="NCBI Taxonomy" id="2809031"/>
    <lineage>
        <taxon>Bacteria</taxon>
        <taxon>Thermotogati</taxon>
        <taxon>Thermotogota</taxon>
        <taxon>Thermotogae</taxon>
        <taxon>Petrotogales</taxon>
        <taxon>Petrotogaceae</taxon>
        <taxon>Marinitoga</taxon>
    </lineage>
</organism>
<name>A0ABY8PN14_9BACT</name>
<dbReference type="InterPro" id="IPR029787">
    <property type="entry name" value="Nucleotide_cyclase"/>
</dbReference>
<dbReference type="CDD" id="cd01949">
    <property type="entry name" value="GGDEF"/>
    <property type="match status" value="1"/>
</dbReference>
<dbReference type="PANTHER" id="PTHR45138:SF9">
    <property type="entry name" value="DIGUANYLATE CYCLASE DGCM-RELATED"/>
    <property type="match status" value="1"/>
</dbReference>
<accession>A0ABY8PN14</accession>
<reference evidence="4 5" key="1">
    <citation type="submission" date="2021-02" db="EMBL/GenBank/DDBJ databases">
        <title>Characterization of Marinitoga sp. nov. str. BP5-C20A.</title>
        <authorList>
            <person name="Erauso G."/>
            <person name="Postec A."/>
        </authorList>
    </citation>
    <scope>NUCLEOTIDE SEQUENCE [LARGE SCALE GENOMIC DNA]</scope>
    <source>
        <strain evidence="4 5">BP5-C20A</strain>
    </source>
</reference>
<protein>
    <submittedName>
        <fullName evidence="4">Diguanylate cyclase</fullName>
    </submittedName>
</protein>
<dbReference type="EMBL" id="CP069362">
    <property type="protein sequence ID" value="WGS64021.1"/>
    <property type="molecule type" value="Genomic_DNA"/>
</dbReference>
<dbReference type="InterPro" id="IPR043128">
    <property type="entry name" value="Rev_trsase/Diguanyl_cyclase"/>
</dbReference>
<dbReference type="Proteomes" id="UP001232493">
    <property type="component" value="Chromosome"/>
</dbReference>
<proteinExistence type="predicted"/>
<feature type="domain" description="GGDEF" evidence="3">
    <location>
        <begin position="335"/>
        <end position="468"/>
    </location>
</feature>
<keyword evidence="5" id="KW-1185">Reference proteome</keyword>
<dbReference type="RefSeq" id="WP_280997350.1">
    <property type="nucleotide sequence ID" value="NZ_CP069362.1"/>
</dbReference>
<dbReference type="Gene3D" id="3.30.70.270">
    <property type="match status" value="1"/>
</dbReference>
<dbReference type="InterPro" id="IPR000160">
    <property type="entry name" value="GGDEF_dom"/>
</dbReference>
<keyword evidence="2" id="KW-0812">Transmembrane</keyword>
<dbReference type="SMART" id="SM00267">
    <property type="entry name" value="GGDEF"/>
    <property type="match status" value="1"/>
</dbReference>
<dbReference type="InterPro" id="IPR050469">
    <property type="entry name" value="Diguanylate_Cyclase"/>
</dbReference>
<evidence type="ECO:0000256" key="1">
    <source>
        <dbReference type="SAM" id="Coils"/>
    </source>
</evidence>
<gene>
    <name evidence="4" type="ORF">JRV97_06465</name>
</gene>
<evidence type="ECO:0000313" key="4">
    <source>
        <dbReference type="EMBL" id="WGS64021.1"/>
    </source>
</evidence>
<feature type="coiled-coil region" evidence="1">
    <location>
        <begin position="273"/>
        <end position="307"/>
    </location>
</feature>